<dbReference type="Gene3D" id="2.130.10.80">
    <property type="entry name" value="Galactose oxidase/kelch, beta-propeller"/>
    <property type="match status" value="1"/>
</dbReference>
<dbReference type="CDD" id="cd02851">
    <property type="entry name" value="E_set_GO_C"/>
    <property type="match status" value="1"/>
</dbReference>
<organism evidence="4 5">
    <name type="scientific">Taxus chinensis</name>
    <name type="common">Chinese yew</name>
    <name type="synonym">Taxus wallichiana var. chinensis</name>
    <dbReference type="NCBI Taxonomy" id="29808"/>
    <lineage>
        <taxon>Eukaryota</taxon>
        <taxon>Viridiplantae</taxon>
        <taxon>Streptophyta</taxon>
        <taxon>Embryophyta</taxon>
        <taxon>Tracheophyta</taxon>
        <taxon>Spermatophyta</taxon>
        <taxon>Pinopsida</taxon>
        <taxon>Pinidae</taxon>
        <taxon>Conifers II</taxon>
        <taxon>Cupressales</taxon>
        <taxon>Taxaceae</taxon>
        <taxon>Taxus</taxon>
    </lineage>
</organism>
<dbReference type="SUPFAM" id="SSF50965">
    <property type="entry name" value="Galactose oxidase, central domain"/>
    <property type="match status" value="1"/>
</dbReference>
<dbReference type="InterPro" id="IPR037293">
    <property type="entry name" value="Gal_Oxidase_central_sf"/>
</dbReference>
<feature type="domain" description="Glyoxal oxidase N-terminal" evidence="2">
    <location>
        <begin position="21"/>
        <end position="384"/>
    </location>
</feature>
<feature type="domain" description="Galactose oxidase-like Early set" evidence="3">
    <location>
        <begin position="394"/>
        <end position="500"/>
    </location>
</feature>
<dbReference type="OMA" id="WGMANAS"/>
<keyword evidence="1" id="KW-0732">Signal</keyword>
<dbReference type="EMBL" id="JAHRHJ020003813">
    <property type="protein sequence ID" value="KAH9290123.1"/>
    <property type="molecule type" value="Genomic_DNA"/>
</dbReference>
<dbReference type="PANTHER" id="PTHR32208:SF54">
    <property type="entry name" value="ALDEHYDE OXIDASE GLOX-LIKE"/>
    <property type="match status" value="1"/>
</dbReference>
<comment type="caution">
    <text evidence="4">The sequence shown here is derived from an EMBL/GenBank/DDBJ whole genome shotgun (WGS) entry which is preliminary data.</text>
</comment>
<evidence type="ECO:0000259" key="3">
    <source>
        <dbReference type="Pfam" id="PF09118"/>
    </source>
</evidence>
<dbReference type="AlphaFoldDB" id="A0AA38F555"/>
<dbReference type="InterPro" id="IPR014756">
    <property type="entry name" value="Ig_E-set"/>
</dbReference>
<dbReference type="SUPFAM" id="SSF81296">
    <property type="entry name" value="E set domains"/>
    <property type="match status" value="1"/>
</dbReference>
<protein>
    <recommendedName>
        <fullName evidence="6">Galactose oxidase</fullName>
    </recommendedName>
</protein>
<proteinExistence type="predicted"/>
<dbReference type="InterPro" id="IPR013783">
    <property type="entry name" value="Ig-like_fold"/>
</dbReference>
<dbReference type="InterPro" id="IPR009880">
    <property type="entry name" value="Glyoxal_oxidase_N"/>
</dbReference>
<sequence length="502" mass="54803">MDASGTEWRRLCDAHDHNAFKHDCDVRPDKLRTVAAYCTANAIEYNIGSNRIRPLFIFTDTWCSSGAFASNGTLVQTGGSSDGGSDIRYFTPCSGDNCDWDNSQPTKLATDRWYASNQILPENRIIIVGGNTKFNYEFVPKRTGEGVFSLPFLSQTVTTAQAQNNLYPFLHLSSDGNLFIFANRDSILLDYKNNVIVKSFPKMPGDGPRNHPSTGSSVILPLTAADGFTKVEVFICGGCPDNGFTSANAGNFIDALRSCGRMVITDQNPSWSMEDMPGRRTMSDMLILPNGEVIIINGARNGVAGWGMANASVLTPYLYRPTAPFGRRFFTLAATNISRMYHSTANILPDGRVFVGGSNPHFGYVFTGTPFPTELRLEAYSSYYLENVYTELFRPKITSVSSSSVSYKSTFTIVFSVPRALTNGVQFNVYAPSFTTHANSMNQRLLTLAATTPAPVSTTILNVVYSSTVTAPISAVAAPPGSYMLFVVNTGIPSVAHWVHFS</sequence>
<dbReference type="Proteomes" id="UP000824469">
    <property type="component" value="Unassembled WGS sequence"/>
</dbReference>
<evidence type="ECO:0008006" key="6">
    <source>
        <dbReference type="Google" id="ProtNLM"/>
    </source>
</evidence>
<accession>A0AA38F555</accession>
<dbReference type="InterPro" id="IPR015202">
    <property type="entry name" value="GO-like_E_set"/>
</dbReference>
<gene>
    <name evidence="4" type="ORF">KI387_034240</name>
</gene>
<dbReference type="Pfam" id="PF09118">
    <property type="entry name" value="GO-like_E_set"/>
    <property type="match status" value="1"/>
</dbReference>
<evidence type="ECO:0000256" key="1">
    <source>
        <dbReference type="ARBA" id="ARBA00022729"/>
    </source>
</evidence>
<dbReference type="InterPro" id="IPR011043">
    <property type="entry name" value="Gal_Oxase/kelch_b-propeller"/>
</dbReference>
<name>A0AA38F555_TAXCH</name>
<evidence type="ECO:0000313" key="5">
    <source>
        <dbReference type="Proteomes" id="UP000824469"/>
    </source>
</evidence>
<keyword evidence="5" id="KW-1185">Reference proteome</keyword>
<dbReference type="Gene3D" id="2.60.40.10">
    <property type="entry name" value="Immunoglobulins"/>
    <property type="match status" value="1"/>
</dbReference>
<evidence type="ECO:0000259" key="2">
    <source>
        <dbReference type="Pfam" id="PF07250"/>
    </source>
</evidence>
<dbReference type="PANTHER" id="PTHR32208">
    <property type="entry name" value="SECRETED PROTEIN-RELATED"/>
    <property type="match status" value="1"/>
</dbReference>
<reference evidence="4 5" key="1">
    <citation type="journal article" date="2021" name="Nat. Plants">
        <title>The Taxus genome provides insights into paclitaxel biosynthesis.</title>
        <authorList>
            <person name="Xiong X."/>
            <person name="Gou J."/>
            <person name="Liao Q."/>
            <person name="Li Y."/>
            <person name="Zhou Q."/>
            <person name="Bi G."/>
            <person name="Li C."/>
            <person name="Du R."/>
            <person name="Wang X."/>
            <person name="Sun T."/>
            <person name="Guo L."/>
            <person name="Liang H."/>
            <person name="Lu P."/>
            <person name="Wu Y."/>
            <person name="Zhang Z."/>
            <person name="Ro D.K."/>
            <person name="Shang Y."/>
            <person name="Huang S."/>
            <person name="Yan J."/>
        </authorList>
    </citation>
    <scope>NUCLEOTIDE SEQUENCE [LARGE SCALE GENOMIC DNA]</scope>
    <source>
        <strain evidence="4">Ta-2019</strain>
    </source>
</reference>
<dbReference type="Pfam" id="PF07250">
    <property type="entry name" value="Glyoxal_oxid_N"/>
    <property type="match status" value="1"/>
</dbReference>
<evidence type="ECO:0000313" key="4">
    <source>
        <dbReference type="EMBL" id="KAH9290123.1"/>
    </source>
</evidence>